<sequence length="66" mass="7928">MYRSYTFSKYSSDVRYQYCSRRAALKCKARLRLDRVGKIVFADDTHNHPPPRFYRDRTGMFTKIAD</sequence>
<dbReference type="Gene3D" id="2.20.25.240">
    <property type="match status" value="1"/>
</dbReference>
<gene>
    <name evidence="5" type="ORF">JYU34_004375</name>
</gene>
<proteinExistence type="predicted"/>
<comment type="caution">
    <text evidence="5">The sequence shown here is derived from an EMBL/GenBank/DDBJ whole genome shotgun (WGS) entry which is preliminary data.</text>
</comment>
<keyword evidence="3" id="KW-0862">Zinc</keyword>
<evidence type="ECO:0000256" key="2">
    <source>
        <dbReference type="ARBA" id="ARBA00022771"/>
    </source>
</evidence>
<evidence type="ECO:0000313" key="5">
    <source>
        <dbReference type="EMBL" id="KAG7309862.1"/>
    </source>
</evidence>
<keyword evidence="2" id="KW-0863">Zinc-finger</keyword>
<evidence type="ECO:0000313" key="6">
    <source>
        <dbReference type="Proteomes" id="UP000823941"/>
    </source>
</evidence>
<evidence type="ECO:0000256" key="1">
    <source>
        <dbReference type="ARBA" id="ARBA00022723"/>
    </source>
</evidence>
<keyword evidence="1" id="KW-0479">Metal-binding</keyword>
<dbReference type="EMBL" id="JAHIBW010000006">
    <property type="protein sequence ID" value="KAG7309862.1"/>
    <property type="molecule type" value="Genomic_DNA"/>
</dbReference>
<reference evidence="5 6" key="1">
    <citation type="submission" date="2021-06" db="EMBL/GenBank/DDBJ databases">
        <title>A haploid diamondback moth (Plutella xylostella L.) genome assembly resolves 31 chromosomes and identifies a diamide resistance mutation.</title>
        <authorList>
            <person name="Ward C.M."/>
            <person name="Perry K.D."/>
            <person name="Baker G."/>
            <person name="Powis K."/>
            <person name="Heckel D.G."/>
            <person name="Baxter S.W."/>
        </authorList>
    </citation>
    <scope>NUCLEOTIDE SEQUENCE [LARGE SCALE GENOMIC DNA]</scope>
    <source>
        <strain evidence="5 6">LV</strain>
        <tissue evidence="5">Single pupa</tissue>
    </source>
</reference>
<feature type="domain" description="FLYWCH-type" evidence="4">
    <location>
        <begin position="4"/>
        <end position="48"/>
    </location>
</feature>
<name>A0ABQ7QXT3_PLUXY</name>
<dbReference type="InterPro" id="IPR007588">
    <property type="entry name" value="Znf_FLYWCH"/>
</dbReference>
<accession>A0ABQ7QXT3</accession>
<keyword evidence="6" id="KW-1185">Reference proteome</keyword>
<evidence type="ECO:0000259" key="4">
    <source>
        <dbReference type="Pfam" id="PF04500"/>
    </source>
</evidence>
<dbReference type="Proteomes" id="UP000823941">
    <property type="component" value="Chromosome 6"/>
</dbReference>
<protein>
    <recommendedName>
        <fullName evidence="4">FLYWCH-type domain-containing protein</fullName>
    </recommendedName>
</protein>
<evidence type="ECO:0000256" key="3">
    <source>
        <dbReference type="ARBA" id="ARBA00022833"/>
    </source>
</evidence>
<organism evidence="5 6">
    <name type="scientific">Plutella xylostella</name>
    <name type="common">Diamondback moth</name>
    <name type="synonym">Plutella maculipennis</name>
    <dbReference type="NCBI Taxonomy" id="51655"/>
    <lineage>
        <taxon>Eukaryota</taxon>
        <taxon>Metazoa</taxon>
        <taxon>Ecdysozoa</taxon>
        <taxon>Arthropoda</taxon>
        <taxon>Hexapoda</taxon>
        <taxon>Insecta</taxon>
        <taxon>Pterygota</taxon>
        <taxon>Neoptera</taxon>
        <taxon>Endopterygota</taxon>
        <taxon>Lepidoptera</taxon>
        <taxon>Glossata</taxon>
        <taxon>Ditrysia</taxon>
        <taxon>Yponomeutoidea</taxon>
        <taxon>Plutellidae</taxon>
        <taxon>Plutella</taxon>
    </lineage>
</organism>
<dbReference type="Pfam" id="PF04500">
    <property type="entry name" value="FLYWCH"/>
    <property type="match status" value="1"/>
</dbReference>